<dbReference type="GO" id="GO:0046872">
    <property type="term" value="F:metal ion binding"/>
    <property type="evidence" value="ECO:0007669"/>
    <property type="project" value="UniProtKB-KW"/>
</dbReference>
<feature type="transmembrane region" description="Helical" evidence="13">
    <location>
        <begin position="104"/>
        <end position="125"/>
    </location>
</feature>
<keyword evidence="8" id="KW-0378">Hydrolase</keyword>
<dbReference type="AlphaFoldDB" id="A0A160TSF0"/>
<dbReference type="InterPro" id="IPR052348">
    <property type="entry name" value="Metallopeptidase_M50B"/>
</dbReference>
<keyword evidence="9" id="KW-0862">Zinc</keyword>
<evidence type="ECO:0000256" key="1">
    <source>
        <dbReference type="ARBA" id="ARBA00001947"/>
    </source>
</evidence>
<keyword evidence="10 13" id="KW-1133">Transmembrane helix</keyword>
<dbReference type="GO" id="GO:0005886">
    <property type="term" value="C:plasma membrane"/>
    <property type="evidence" value="ECO:0007669"/>
    <property type="project" value="UniProtKB-SubCell"/>
</dbReference>
<feature type="transmembrane region" description="Helical" evidence="13">
    <location>
        <begin position="145"/>
        <end position="170"/>
    </location>
</feature>
<feature type="domain" description="Peptidase M50" evidence="14">
    <location>
        <begin position="141"/>
        <end position="192"/>
    </location>
</feature>
<evidence type="ECO:0000256" key="3">
    <source>
        <dbReference type="ARBA" id="ARBA00007931"/>
    </source>
</evidence>
<evidence type="ECO:0000256" key="12">
    <source>
        <dbReference type="ARBA" id="ARBA00023136"/>
    </source>
</evidence>
<reference evidence="15" key="1">
    <citation type="submission" date="2015-10" db="EMBL/GenBank/DDBJ databases">
        <authorList>
            <person name="Gilbert D.G."/>
        </authorList>
    </citation>
    <scope>NUCLEOTIDE SEQUENCE</scope>
</reference>
<keyword evidence="4" id="KW-1003">Cell membrane</keyword>
<keyword evidence="5 15" id="KW-0645">Protease</keyword>
<dbReference type="GO" id="GO:0008237">
    <property type="term" value="F:metallopeptidase activity"/>
    <property type="evidence" value="ECO:0007669"/>
    <property type="project" value="UniProtKB-KW"/>
</dbReference>
<evidence type="ECO:0000256" key="7">
    <source>
        <dbReference type="ARBA" id="ARBA00022723"/>
    </source>
</evidence>
<proteinExistence type="inferred from homology"/>
<dbReference type="PANTHER" id="PTHR35864:SF1">
    <property type="entry name" value="ZINC METALLOPROTEASE YWHC-RELATED"/>
    <property type="match status" value="1"/>
</dbReference>
<organism evidence="15">
    <name type="scientific">hydrothermal vent metagenome</name>
    <dbReference type="NCBI Taxonomy" id="652676"/>
    <lineage>
        <taxon>unclassified sequences</taxon>
        <taxon>metagenomes</taxon>
        <taxon>ecological metagenomes</taxon>
    </lineage>
</organism>
<evidence type="ECO:0000313" key="15">
    <source>
        <dbReference type="EMBL" id="CUS51202.1"/>
    </source>
</evidence>
<keyword evidence="11 15" id="KW-0482">Metalloprotease</keyword>
<comment type="similarity">
    <text evidence="3">Belongs to the peptidase M50B family.</text>
</comment>
<dbReference type="Pfam" id="PF02163">
    <property type="entry name" value="Peptidase_M50"/>
    <property type="match status" value="2"/>
</dbReference>
<dbReference type="InterPro" id="IPR008915">
    <property type="entry name" value="Peptidase_M50"/>
</dbReference>
<dbReference type="EMBL" id="CZRL01000056">
    <property type="protein sequence ID" value="CUS51202.1"/>
    <property type="molecule type" value="Genomic_DNA"/>
</dbReference>
<evidence type="ECO:0000256" key="11">
    <source>
        <dbReference type="ARBA" id="ARBA00023049"/>
    </source>
</evidence>
<comment type="subcellular location">
    <subcellularLocation>
        <location evidence="2">Cell membrane</location>
        <topology evidence="2">Multi-pass membrane protein</topology>
    </subcellularLocation>
</comment>
<evidence type="ECO:0000256" key="10">
    <source>
        <dbReference type="ARBA" id="ARBA00022989"/>
    </source>
</evidence>
<evidence type="ECO:0000256" key="4">
    <source>
        <dbReference type="ARBA" id="ARBA00022475"/>
    </source>
</evidence>
<keyword evidence="6 13" id="KW-0812">Transmembrane</keyword>
<evidence type="ECO:0000259" key="14">
    <source>
        <dbReference type="Pfam" id="PF02163"/>
    </source>
</evidence>
<protein>
    <submittedName>
        <fullName evidence="15">FIG004556: membrane metalloprotease</fullName>
    </submittedName>
</protein>
<feature type="transmembrane region" description="Helical" evidence="13">
    <location>
        <begin position="191"/>
        <end position="212"/>
    </location>
</feature>
<evidence type="ECO:0000256" key="6">
    <source>
        <dbReference type="ARBA" id="ARBA00022692"/>
    </source>
</evidence>
<accession>A0A160TSF0</accession>
<evidence type="ECO:0000256" key="2">
    <source>
        <dbReference type="ARBA" id="ARBA00004651"/>
    </source>
</evidence>
<dbReference type="GO" id="GO:0006508">
    <property type="term" value="P:proteolysis"/>
    <property type="evidence" value="ECO:0007669"/>
    <property type="project" value="UniProtKB-KW"/>
</dbReference>
<gene>
    <name evidence="15" type="ORF">MGWOODY_XGa509</name>
</gene>
<feature type="domain" description="Peptidase M50" evidence="14">
    <location>
        <begin position="29"/>
        <end position="125"/>
    </location>
</feature>
<sequence>MCSVRKNQFYAKVMIQLLYQGQWLLFCVILVALLLSLSFHEFGHAWAAKRFGDDTAQRAGRLTLNPISHIDPMGLMMVVFVGFGYAKPVPTDPRRFTSRYAEMLVAAAGPAMNLLLAVITVNIFVQGLQFGWYSPYETLPQSMLFVARINLLLMVFNLLPIGALDGHYILPYFLPRQLSQRYRYYNERYGNLALLGLIALSFLGIPVLQTVWHISDVLLPLIVFV</sequence>
<evidence type="ECO:0000256" key="9">
    <source>
        <dbReference type="ARBA" id="ARBA00022833"/>
    </source>
</evidence>
<evidence type="ECO:0000256" key="8">
    <source>
        <dbReference type="ARBA" id="ARBA00022801"/>
    </source>
</evidence>
<evidence type="ECO:0000256" key="5">
    <source>
        <dbReference type="ARBA" id="ARBA00022670"/>
    </source>
</evidence>
<keyword evidence="12 13" id="KW-0472">Membrane</keyword>
<dbReference type="PANTHER" id="PTHR35864">
    <property type="entry name" value="ZINC METALLOPROTEASE MJ0611-RELATED"/>
    <property type="match status" value="1"/>
</dbReference>
<dbReference type="CDD" id="cd06158">
    <property type="entry name" value="S2P-M50_like_1"/>
    <property type="match status" value="1"/>
</dbReference>
<name>A0A160TSF0_9ZZZZ</name>
<dbReference type="InterPro" id="IPR044537">
    <property type="entry name" value="Rip2-like"/>
</dbReference>
<comment type="cofactor">
    <cofactor evidence="1">
        <name>Zn(2+)</name>
        <dbReference type="ChEBI" id="CHEBI:29105"/>
    </cofactor>
</comment>
<evidence type="ECO:0000256" key="13">
    <source>
        <dbReference type="SAM" id="Phobius"/>
    </source>
</evidence>
<keyword evidence="7" id="KW-0479">Metal-binding</keyword>